<protein>
    <submittedName>
        <fullName evidence="1">Putative house-cleaning noncanonical NTP pyrophosphatase (MazG superfamily)</fullName>
    </submittedName>
</protein>
<dbReference type="RefSeq" id="WP_114351783.1">
    <property type="nucleotide sequence ID" value="NZ_QPJJ01000002.1"/>
</dbReference>
<organism evidence="1 2">
    <name type="scientific">Saliterribacillus persicus</name>
    <dbReference type="NCBI Taxonomy" id="930114"/>
    <lineage>
        <taxon>Bacteria</taxon>
        <taxon>Bacillati</taxon>
        <taxon>Bacillota</taxon>
        <taxon>Bacilli</taxon>
        <taxon>Bacillales</taxon>
        <taxon>Bacillaceae</taxon>
        <taxon>Saliterribacillus</taxon>
    </lineage>
</organism>
<evidence type="ECO:0000313" key="2">
    <source>
        <dbReference type="Proteomes" id="UP000252585"/>
    </source>
</evidence>
<evidence type="ECO:0000313" key="1">
    <source>
        <dbReference type="EMBL" id="RCW77028.1"/>
    </source>
</evidence>
<dbReference type="EMBL" id="QPJJ01000002">
    <property type="protein sequence ID" value="RCW77028.1"/>
    <property type="molecule type" value="Genomic_DNA"/>
</dbReference>
<dbReference type="SUPFAM" id="SSF101386">
    <property type="entry name" value="all-alpha NTP pyrophosphatases"/>
    <property type="match status" value="1"/>
</dbReference>
<comment type="caution">
    <text evidence="1">The sequence shown here is derived from an EMBL/GenBank/DDBJ whole genome shotgun (WGS) entry which is preliminary data.</text>
</comment>
<sequence>MPTYNKLVRDFIPQIIEKAGKQYSTKVLDTDDYKAALRTKLGEEIEEYLSAENDQESLEELADLLEVVYAITKTHGSSMEDVEEIRQQKKEKRGGFNDKIFLIEVEDD</sequence>
<accession>A0A368YC64</accession>
<dbReference type="OrthoDB" id="9813491at2"/>
<dbReference type="Proteomes" id="UP000252585">
    <property type="component" value="Unassembled WGS sequence"/>
</dbReference>
<gene>
    <name evidence="1" type="ORF">DFR57_102303</name>
</gene>
<dbReference type="InterPro" id="IPR038735">
    <property type="entry name" value="MSMEG_1276-like_NTP-PPase_dom"/>
</dbReference>
<dbReference type="Pfam" id="PF01503">
    <property type="entry name" value="PRA-PH"/>
    <property type="match status" value="1"/>
</dbReference>
<keyword evidence="2" id="KW-1185">Reference proteome</keyword>
<dbReference type="Gene3D" id="1.10.287.1080">
    <property type="entry name" value="MazG-like"/>
    <property type="match status" value="1"/>
</dbReference>
<proteinExistence type="predicted"/>
<dbReference type="InterPro" id="IPR021130">
    <property type="entry name" value="PRib-ATP_PPHydrolase-like"/>
</dbReference>
<dbReference type="CDD" id="cd11532">
    <property type="entry name" value="NTP-PPase_COG4997"/>
    <property type="match status" value="1"/>
</dbReference>
<reference evidence="1 2" key="1">
    <citation type="submission" date="2018-07" db="EMBL/GenBank/DDBJ databases">
        <title>Genomic Encyclopedia of Type Strains, Phase IV (KMG-IV): sequencing the most valuable type-strain genomes for metagenomic binning, comparative biology and taxonomic classification.</title>
        <authorList>
            <person name="Goeker M."/>
        </authorList>
    </citation>
    <scope>NUCLEOTIDE SEQUENCE [LARGE SCALE GENOMIC DNA]</scope>
    <source>
        <strain evidence="1 2">DSM 27696</strain>
    </source>
</reference>
<dbReference type="AlphaFoldDB" id="A0A368YC64"/>
<name>A0A368YC64_9BACI</name>